<evidence type="ECO:0000313" key="6">
    <source>
        <dbReference type="EMBL" id="ANY85511.1"/>
    </source>
</evidence>
<reference evidence="6" key="1">
    <citation type="submission" date="2016-07" db="EMBL/GenBank/DDBJ databases">
        <title>Microvirga ossetica sp. nov. a new species of rhizobia isolated from root nodules of the legume species Vicia alpestris Steven originated from North Ossetia region in the Caucasus.</title>
        <authorList>
            <person name="Safronova V.I."/>
            <person name="Kuznetsova I.G."/>
            <person name="Sazanova A.L."/>
            <person name="Belimov A."/>
            <person name="Andronov E."/>
            <person name="Osledkin Y.S."/>
            <person name="Onishchuk O.P."/>
            <person name="Kurchak O.N."/>
            <person name="Shaposhnikov A.I."/>
            <person name="Willems A."/>
            <person name="Tikhonovich I.A."/>
        </authorList>
    </citation>
    <scope>NUCLEOTIDE SEQUENCE [LARGE SCALE GENOMIC DNA]</scope>
    <source>
        <strain evidence="6">V5/3M</strain>
        <plasmid evidence="6">unnamed5</plasmid>
    </source>
</reference>
<geneLocation type="plasmid" evidence="6">
    <name>unnamed5</name>
</geneLocation>
<keyword evidence="3" id="KW-0378">Hydrolase</keyword>
<dbReference type="AlphaFoldDB" id="A0A1B2EZV8"/>
<dbReference type="PROSITE" id="PS50830">
    <property type="entry name" value="TNASE_3"/>
    <property type="match status" value="1"/>
</dbReference>
<proteinExistence type="predicted"/>
<dbReference type="GO" id="GO:0016787">
    <property type="term" value="F:hydrolase activity"/>
    <property type="evidence" value="ECO:0007669"/>
    <property type="project" value="UniProtKB-KW"/>
</dbReference>
<evidence type="ECO:0000259" key="5">
    <source>
        <dbReference type="PROSITE" id="PS50830"/>
    </source>
</evidence>
<name>A0A1B2EZV8_9HYPH</name>
<evidence type="ECO:0000256" key="1">
    <source>
        <dbReference type="ARBA" id="ARBA00022722"/>
    </source>
</evidence>
<dbReference type="SUPFAM" id="SSF50199">
    <property type="entry name" value="Staphylococcal nuclease"/>
    <property type="match status" value="1"/>
</dbReference>
<accession>A0A1B2EZV8</accession>
<keyword evidence="6" id="KW-0614">Plasmid</keyword>
<gene>
    <name evidence="6" type="ORF">BB934_45670</name>
</gene>
<evidence type="ECO:0000256" key="2">
    <source>
        <dbReference type="ARBA" id="ARBA00022759"/>
    </source>
</evidence>
<protein>
    <recommendedName>
        <fullName evidence="5">TNase-like domain-containing protein</fullName>
    </recommendedName>
</protein>
<dbReference type="PANTHER" id="PTHR12302:SF3">
    <property type="entry name" value="SERINE_THREONINE-PROTEIN KINASE 31"/>
    <property type="match status" value="1"/>
</dbReference>
<dbReference type="Gene3D" id="2.40.50.90">
    <property type="match status" value="1"/>
</dbReference>
<dbReference type="InterPro" id="IPR035437">
    <property type="entry name" value="SNase_OB-fold_sf"/>
</dbReference>
<dbReference type="PANTHER" id="PTHR12302">
    <property type="entry name" value="EBNA2 BINDING PROTEIN P100"/>
    <property type="match status" value="1"/>
</dbReference>
<keyword evidence="2" id="KW-0255">Endonuclease</keyword>
<dbReference type="InterPro" id="IPR016071">
    <property type="entry name" value="Staphylococal_nuclease_OB-fold"/>
</dbReference>
<feature type="signal peptide" evidence="4">
    <location>
        <begin position="1"/>
        <end position="17"/>
    </location>
</feature>
<evidence type="ECO:0000256" key="3">
    <source>
        <dbReference type="ARBA" id="ARBA00022801"/>
    </source>
</evidence>
<dbReference type="GO" id="GO:0004519">
    <property type="term" value="F:endonuclease activity"/>
    <property type="evidence" value="ECO:0007669"/>
    <property type="project" value="UniProtKB-KW"/>
</dbReference>
<dbReference type="OrthoDB" id="9805504at2"/>
<keyword evidence="1" id="KW-0540">Nuclease</keyword>
<feature type="domain" description="TNase-like" evidence="5">
    <location>
        <begin position="34"/>
        <end position="149"/>
    </location>
</feature>
<sequence length="229" mass="25295">MRYAGFCLALMVFVTNAAISGYANGNSISGYASVLDGDTADIGGKRVRFFGIDAPELSQTCVDAAGRSWQCGREARDRLAELTDGKVVTCTYEEIDANGRLLGSCKVDGRGINGILVAEGLAWAFVRYSDVYVGVERKARAEHKGVFAADNLPAWDYRSERWHRSTAASQTESPQGCPIKGNVSASGERIYHMPWDRYYASTKIDMTKGERWFCDEADAEKAGWRRAYR</sequence>
<keyword evidence="4" id="KW-0732">Signal</keyword>
<feature type="chain" id="PRO_5008536437" description="TNase-like domain-containing protein" evidence="4">
    <location>
        <begin position="18"/>
        <end position="229"/>
    </location>
</feature>
<dbReference type="EMBL" id="CP016621">
    <property type="protein sequence ID" value="ANY85511.1"/>
    <property type="molecule type" value="Genomic_DNA"/>
</dbReference>
<dbReference type="RefSeq" id="WP_157934781.1">
    <property type="nucleotide sequence ID" value="NZ_CP016621.1"/>
</dbReference>
<dbReference type="Pfam" id="PF00565">
    <property type="entry name" value="SNase"/>
    <property type="match status" value="1"/>
</dbReference>
<dbReference type="KEGG" id="moc:BB934_45670"/>
<dbReference type="SMART" id="SM00318">
    <property type="entry name" value="SNc"/>
    <property type="match status" value="1"/>
</dbReference>
<evidence type="ECO:0000256" key="4">
    <source>
        <dbReference type="SAM" id="SignalP"/>
    </source>
</evidence>
<organism evidence="6">
    <name type="scientific">Microvirga ossetica</name>
    <dbReference type="NCBI Taxonomy" id="1882682"/>
    <lineage>
        <taxon>Bacteria</taxon>
        <taxon>Pseudomonadati</taxon>
        <taxon>Pseudomonadota</taxon>
        <taxon>Alphaproteobacteria</taxon>
        <taxon>Hyphomicrobiales</taxon>
        <taxon>Methylobacteriaceae</taxon>
        <taxon>Microvirga</taxon>
    </lineage>
</organism>